<protein>
    <submittedName>
        <fullName evidence="2">Uncharacterized protein</fullName>
    </submittedName>
</protein>
<dbReference type="AlphaFoldDB" id="A0A5P2D5Q3"/>
<evidence type="ECO:0000256" key="1">
    <source>
        <dbReference type="SAM" id="MobiDB-lite"/>
    </source>
</evidence>
<feature type="compositionally biased region" description="Polar residues" evidence="1">
    <location>
        <begin position="156"/>
        <end position="175"/>
    </location>
</feature>
<feature type="compositionally biased region" description="Basic and acidic residues" evidence="1">
    <location>
        <begin position="139"/>
        <end position="151"/>
    </location>
</feature>
<proteinExistence type="predicted"/>
<evidence type="ECO:0000313" key="3">
    <source>
        <dbReference type="Proteomes" id="UP000325211"/>
    </source>
</evidence>
<reference evidence="2 3" key="1">
    <citation type="submission" date="2018-05" db="EMBL/GenBank/DDBJ databases">
        <title>Streptomyces venezuelae.</title>
        <authorList>
            <person name="Kim W."/>
            <person name="Lee N."/>
            <person name="Cho B.-K."/>
        </authorList>
    </citation>
    <scope>NUCLEOTIDE SEQUENCE [LARGE SCALE GENOMIC DNA]</scope>
    <source>
        <strain evidence="2 3">ATCC 21782</strain>
    </source>
</reference>
<name>A0A5P2D5Q3_STRVZ</name>
<sequence length="175" mass="18511">MLPFVPGGNMLSLANKGLIAAQAPALYVEHESMVSYKKRVDALLDQLKGSKAEHGKFADGTLGAGDLGTGFTEAQGLHTAYNKVRSEMENLSKALANQIESLAIAIEASRVGYENMDEDVKARMRALQRQAHEQYVPGRDPEAPKPGEPAKDPASNGGQPSTGQGTNESTAGGDM</sequence>
<feature type="region of interest" description="Disordered" evidence="1">
    <location>
        <begin position="130"/>
        <end position="175"/>
    </location>
</feature>
<dbReference type="Proteomes" id="UP000325211">
    <property type="component" value="Chromosome"/>
</dbReference>
<accession>A0A5P2D5Q3</accession>
<evidence type="ECO:0000313" key="2">
    <source>
        <dbReference type="EMBL" id="QES48479.1"/>
    </source>
</evidence>
<organism evidence="2 3">
    <name type="scientific">Streptomyces venezuelae</name>
    <dbReference type="NCBI Taxonomy" id="54571"/>
    <lineage>
        <taxon>Bacteria</taxon>
        <taxon>Bacillati</taxon>
        <taxon>Actinomycetota</taxon>
        <taxon>Actinomycetes</taxon>
        <taxon>Kitasatosporales</taxon>
        <taxon>Streptomycetaceae</taxon>
        <taxon>Streptomyces</taxon>
    </lineage>
</organism>
<dbReference type="EMBL" id="CP029190">
    <property type="protein sequence ID" value="QES48479.1"/>
    <property type="molecule type" value="Genomic_DNA"/>
</dbReference>
<gene>
    <name evidence="2" type="ORF">DEJ50_12275</name>
</gene>